<evidence type="ECO:0000256" key="7">
    <source>
        <dbReference type="RuleBase" id="RU000394"/>
    </source>
</evidence>
<evidence type="ECO:0000256" key="6">
    <source>
        <dbReference type="PROSITE-ProRule" id="PRU00283"/>
    </source>
</evidence>
<dbReference type="GO" id="GO:0008017">
    <property type="term" value="F:microtubule binding"/>
    <property type="evidence" value="ECO:0007669"/>
    <property type="project" value="InterPro"/>
</dbReference>
<keyword evidence="4 6" id="KW-0067">ATP-binding</keyword>
<dbReference type="SUPFAM" id="SSF52540">
    <property type="entry name" value="P-loop containing nucleoside triphosphate hydrolases"/>
    <property type="match status" value="1"/>
</dbReference>
<dbReference type="PANTHER" id="PTHR47969">
    <property type="entry name" value="CHROMOSOME-ASSOCIATED KINESIN KIF4A-RELATED"/>
    <property type="match status" value="1"/>
</dbReference>
<dbReference type="GO" id="GO:0051231">
    <property type="term" value="P:spindle elongation"/>
    <property type="evidence" value="ECO:0007669"/>
    <property type="project" value="TreeGrafter"/>
</dbReference>
<dbReference type="Proteomes" id="UP000574390">
    <property type="component" value="Unassembled WGS sequence"/>
</dbReference>
<evidence type="ECO:0000313" key="12">
    <source>
        <dbReference type="Proteomes" id="UP000574390"/>
    </source>
</evidence>
<feature type="coiled-coil region" evidence="8">
    <location>
        <begin position="558"/>
        <end position="616"/>
    </location>
</feature>
<feature type="region of interest" description="Disordered" evidence="9">
    <location>
        <begin position="719"/>
        <end position="751"/>
    </location>
</feature>
<dbReference type="GO" id="GO:0005875">
    <property type="term" value="C:microtubule associated complex"/>
    <property type="evidence" value="ECO:0007669"/>
    <property type="project" value="TreeGrafter"/>
</dbReference>
<evidence type="ECO:0000256" key="5">
    <source>
        <dbReference type="ARBA" id="ARBA00023054"/>
    </source>
</evidence>
<evidence type="ECO:0000256" key="8">
    <source>
        <dbReference type="SAM" id="Coils"/>
    </source>
</evidence>
<dbReference type="InterPro" id="IPR036961">
    <property type="entry name" value="Kinesin_motor_dom_sf"/>
</dbReference>
<feature type="coiled-coil region" evidence="8">
    <location>
        <begin position="433"/>
        <end position="518"/>
    </location>
</feature>
<dbReference type="InterPro" id="IPR019821">
    <property type="entry name" value="Kinesin_motor_CS"/>
</dbReference>
<dbReference type="CDD" id="cd00106">
    <property type="entry name" value="KISc"/>
    <property type="match status" value="1"/>
</dbReference>
<evidence type="ECO:0000313" key="11">
    <source>
        <dbReference type="EMBL" id="KAF4753715.1"/>
    </source>
</evidence>
<dbReference type="Gene3D" id="3.40.850.10">
    <property type="entry name" value="Kinesin motor domain"/>
    <property type="match status" value="1"/>
</dbReference>
<keyword evidence="6 7" id="KW-0505">Motor protein</keyword>
<proteinExistence type="inferred from homology"/>
<comment type="caution">
    <text evidence="11">The sequence shown here is derived from an EMBL/GenBank/DDBJ whole genome shotgun (WGS) entry which is preliminary data.</text>
</comment>
<dbReference type="PANTHER" id="PTHR47969:SF15">
    <property type="entry name" value="CHROMOSOME-ASSOCIATED KINESIN KIF4A-RELATED"/>
    <property type="match status" value="1"/>
</dbReference>
<dbReference type="InterPro" id="IPR001752">
    <property type="entry name" value="Kinesin_motor_dom"/>
</dbReference>
<dbReference type="InterPro" id="IPR027640">
    <property type="entry name" value="Kinesin-like_fam"/>
</dbReference>
<dbReference type="PROSITE" id="PS50067">
    <property type="entry name" value="KINESIN_MOTOR_2"/>
    <property type="match status" value="1"/>
</dbReference>
<evidence type="ECO:0000256" key="1">
    <source>
        <dbReference type="ARBA" id="ARBA00004496"/>
    </source>
</evidence>
<feature type="non-terminal residue" evidence="11">
    <location>
        <position position="1"/>
    </location>
</feature>
<keyword evidence="5 8" id="KW-0175">Coiled coil</keyword>
<evidence type="ECO:0000256" key="3">
    <source>
        <dbReference type="ARBA" id="ARBA00022741"/>
    </source>
</evidence>
<reference evidence="11 12" key="1">
    <citation type="submission" date="2020-04" db="EMBL/GenBank/DDBJ databases">
        <title>Perkinsus olseni comparative genomics.</title>
        <authorList>
            <person name="Bogema D.R."/>
        </authorList>
    </citation>
    <scope>NUCLEOTIDE SEQUENCE [LARGE SCALE GENOMIC DNA]</scope>
    <source>
        <strain evidence="11">ATCC PRA-205</strain>
    </source>
</reference>
<dbReference type="GO" id="GO:0005874">
    <property type="term" value="C:microtubule"/>
    <property type="evidence" value="ECO:0007669"/>
    <property type="project" value="UniProtKB-KW"/>
</dbReference>
<sequence length="751" mass="83313">MGLNGAGVSVHFAAEKFCCLESRGERVRSILCVQRLAMPGTPSTTHSSHKLSDECVKVVVRSRPELPSDNRSHCVEKPNQSLTAQFGLPSPDEPGAGAFPWYTVDPIDKTVQVDSSISSYSNVFGPEATQEDVYNATVGEVLDSVLDGFNGAVFAYGVTGSGKTYTMMGHKENKGLIPQSFGELFYKLKTRPGSSISVSFLEIYGKKLVDLFNTEARAASVAGSAATLEICGNSTRIHVRGIKEILVKNESQALEVLQDGCKMLHFRQTECNESSSRSHAVFTINFTSSAGRRSKLVMIDLAGSENVKRSKVNKDGVKEAGEINTSLSVLGRVVEALNNGSSHVPYRESLLTRLLQDSLGGNCKTCMIATINPERRNENEYRQTMNTLQFALRMSKVVNRPRIATIDSTEKRGSLSSTAFNQQELEETMTRTMEELKTEFKGWRENLENLVGRNNRASLAELEEVKRVHRENMGAKEQHIEDVKVQLEAARTELQRLHAGMLERSQEAERHMEEINEKHRMEMRKLHDVPAKHSQTWDLLRSFSCGLCKELVSVTAAAASNREAAARLEAELIEARSQASGSPELLSELEAQRAEVRRLSAELESMTGERDDALNEVKTLSEYFTMGRLEASQACEQAPVATEKALSSKTEEERSVLEEMVDPPNSDALECMRNHYERIVLELRQREAHLCEELSRAREVPSGPREPALRLKQEPCVAPLQLPGPNRAQNRVASSSLPRKSLPRAFGCSAR</sequence>
<feature type="binding site" evidence="6">
    <location>
        <begin position="157"/>
        <end position="164"/>
    </location>
    <ligand>
        <name>ATP</name>
        <dbReference type="ChEBI" id="CHEBI:30616"/>
    </ligand>
</feature>
<dbReference type="PROSITE" id="PS00411">
    <property type="entry name" value="KINESIN_MOTOR_1"/>
    <property type="match status" value="1"/>
</dbReference>
<dbReference type="Pfam" id="PF00225">
    <property type="entry name" value="Kinesin"/>
    <property type="match status" value="1"/>
</dbReference>
<organism evidence="11 12">
    <name type="scientific">Perkinsus olseni</name>
    <name type="common">Perkinsus atlanticus</name>
    <dbReference type="NCBI Taxonomy" id="32597"/>
    <lineage>
        <taxon>Eukaryota</taxon>
        <taxon>Sar</taxon>
        <taxon>Alveolata</taxon>
        <taxon>Perkinsozoa</taxon>
        <taxon>Perkinsea</taxon>
        <taxon>Perkinsida</taxon>
        <taxon>Perkinsidae</taxon>
        <taxon>Perkinsus</taxon>
    </lineage>
</organism>
<dbReference type="AlphaFoldDB" id="A0A7J6U8I3"/>
<evidence type="ECO:0000256" key="2">
    <source>
        <dbReference type="ARBA" id="ARBA00022490"/>
    </source>
</evidence>
<dbReference type="GO" id="GO:0007052">
    <property type="term" value="P:mitotic spindle organization"/>
    <property type="evidence" value="ECO:0007669"/>
    <property type="project" value="TreeGrafter"/>
</dbReference>
<comment type="similarity">
    <text evidence="6 7">Belongs to the TRAFAC class myosin-kinesin ATPase superfamily. Kinesin family.</text>
</comment>
<comment type="subcellular location">
    <subcellularLocation>
        <location evidence="1">Cytoplasm</location>
    </subcellularLocation>
</comment>
<feature type="domain" description="Kinesin motor" evidence="10">
    <location>
        <begin position="55"/>
        <end position="397"/>
    </location>
</feature>
<dbReference type="EMBL" id="JABANM010001775">
    <property type="protein sequence ID" value="KAF4753715.1"/>
    <property type="molecule type" value="Genomic_DNA"/>
</dbReference>
<dbReference type="GO" id="GO:0005524">
    <property type="term" value="F:ATP binding"/>
    <property type="evidence" value="ECO:0007669"/>
    <property type="project" value="UniProtKB-UniRule"/>
</dbReference>
<name>A0A7J6U8I3_PEROL</name>
<dbReference type="GO" id="GO:0003777">
    <property type="term" value="F:microtubule motor activity"/>
    <property type="evidence" value="ECO:0007669"/>
    <property type="project" value="InterPro"/>
</dbReference>
<keyword evidence="2" id="KW-0963">Cytoplasm</keyword>
<dbReference type="GO" id="GO:0005737">
    <property type="term" value="C:cytoplasm"/>
    <property type="evidence" value="ECO:0007669"/>
    <property type="project" value="UniProtKB-SubCell"/>
</dbReference>
<feature type="compositionally biased region" description="Polar residues" evidence="9">
    <location>
        <begin position="727"/>
        <end position="738"/>
    </location>
</feature>
<keyword evidence="3 6" id="KW-0547">Nucleotide-binding</keyword>
<gene>
    <name evidence="11" type="ORF">FOZ62_023891</name>
</gene>
<evidence type="ECO:0000256" key="9">
    <source>
        <dbReference type="SAM" id="MobiDB-lite"/>
    </source>
</evidence>
<evidence type="ECO:0000256" key="4">
    <source>
        <dbReference type="ARBA" id="ARBA00022840"/>
    </source>
</evidence>
<accession>A0A7J6U8I3</accession>
<dbReference type="PRINTS" id="PR00380">
    <property type="entry name" value="KINESINHEAVY"/>
</dbReference>
<keyword evidence="7" id="KW-0493">Microtubule</keyword>
<dbReference type="InterPro" id="IPR027417">
    <property type="entry name" value="P-loop_NTPase"/>
</dbReference>
<dbReference type="SMART" id="SM00129">
    <property type="entry name" value="KISc"/>
    <property type="match status" value="1"/>
</dbReference>
<protein>
    <recommendedName>
        <fullName evidence="7">Kinesin-like protein</fullName>
    </recommendedName>
</protein>
<evidence type="ECO:0000259" key="10">
    <source>
        <dbReference type="PROSITE" id="PS50067"/>
    </source>
</evidence>
<dbReference type="GO" id="GO:0007018">
    <property type="term" value="P:microtubule-based movement"/>
    <property type="evidence" value="ECO:0007669"/>
    <property type="project" value="InterPro"/>
</dbReference>